<accession>A0ABT1QMM9</accession>
<evidence type="ECO:0000313" key="4">
    <source>
        <dbReference type="Proteomes" id="UP001165498"/>
    </source>
</evidence>
<evidence type="ECO:0000313" key="3">
    <source>
        <dbReference type="EMBL" id="MCQ4163796.1"/>
    </source>
</evidence>
<feature type="transmembrane region" description="Helical" evidence="1">
    <location>
        <begin position="230"/>
        <end position="249"/>
    </location>
</feature>
<feature type="transmembrane region" description="Helical" evidence="1">
    <location>
        <begin position="166"/>
        <end position="189"/>
    </location>
</feature>
<dbReference type="EMBL" id="JANFQO010000003">
    <property type="protein sequence ID" value="MCQ4163796.1"/>
    <property type="molecule type" value="Genomic_DNA"/>
</dbReference>
<keyword evidence="4" id="KW-1185">Reference proteome</keyword>
<evidence type="ECO:0000259" key="2">
    <source>
        <dbReference type="Pfam" id="PF01757"/>
    </source>
</evidence>
<feature type="transmembrane region" description="Helical" evidence="1">
    <location>
        <begin position="91"/>
        <end position="110"/>
    </location>
</feature>
<dbReference type="InterPro" id="IPR050879">
    <property type="entry name" value="Acyltransferase_3"/>
</dbReference>
<dbReference type="InterPro" id="IPR002656">
    <property type="entry name" value="Acyl_transf_3_dom"/>
</dbReference>
<keyword evidence="3" id="KW-0012">Acyltransferase</keyword>
<feature type="transmembrane region" description="Helical" evidence="1">
    <location>
        <begin position="325"/>
        <end position="346"/>
    </location>
</feature>
<keyword evidence="1" id="KW-0812">Transmembrane</keyword>
<feature type="transmembrane region" description="Helical" evidence="1">
    <location>
        <begin position="201"/>
        <end position="218"/>
    </location>
</feature>
<feature type="transmembrane region" description="Helical" evidence="1">
    <location>
        <begin position="21"/>
        <end position="39"/>
    </location>
</feature>
<gene>
    <name evidence="3" type="ORF">NM961_03640</name>
</gene>
<keyword evidence="1" id="KW-1133">Transmembrane helix</keyword>
<comment type="caution">
    <text evidence="3">The sequence shown here is derived from an EMBL/GenBank/DDBJ whole genome shotgun (WGS) entry which is preliminary data.</text>
</comment>
<sequence length="370" mass="41123">MSAESALPQRGRRFGADLLRASAVLLVLVSHVGLILLPLSGFPKALAMLGHFGVELFFVLSGFLVGGLLLDGEADGPGGWRRFWARRWWRTLPLYYVFLLVNFLLARSHGEATTDAGLFTVFAQNLAWPNPIWFIEAWSLSVEEWFYLGAPLLIALAGGSRQPRRLLWALLGFIAAATVVRHVYLAWAAPPSWDEGVRKVVLARLDAIAWGVLGAWWVRHAMPAAGARRALLLAGLAGMAAMLACYLSLDLDRGGFAYWLLPLFGVSLLATLPWLQALPRPGGRWTAAIEAVALWSYPLYLIQLAVLRLLRWTFDWQPATPAGCIVQIVVYFTMAIGGAALLHHCLEQPLLRWRDRHWARGREVGLHKPR</sequence>
<feature type="transmembrane region" description="Helical" evidence="1">
    <location>
        <begin position="255"/>
        <end position="275"/>
    </location>
</feature>
<feature type="domain" description="Acyltransferase 3" evidence="2">
    <location>
        <begin position="16"/>
        <end position="343"/>
    </location>
</feature>
<dbReference type="RefSeq" id="WP_255911389.1">
    <property type="nucleotide sequence ID" value="NZ_JANFQO010000003.1"/>
</dbReference>
<feature type="transmembrane region" description="Helical" evidence="1">
    <location>
        <begin position="45"/>
        <end position="70"/>
    </location>
</feature>
<name>A0ABT1QMM9_9GAMM</name>
<keyword evidence="3" id="KW-0808">Transferase</keyword>
<keyword evidence="1" id="KW-0472">Membrane</keyword>
<organism evidence="3 4">
    <name type="scientific">Tahibacter harae</name>
    <dbReference type="NCBI Taxonomy" id="2963937"/>
    <lineage>
        <taxon>Bacteria</taxon>
        <taxon>Pseudomonadati</taxon>
        <taxon>Pseudomonadota</taxon>
        <taxon>Gammaproteobacteria</taxon>
        <taxon>Lysobacterales</taxon>
        <taxon>Rhodanobacteraceae</taxon>
        <taxon>Tahibacter</taxon>
    </lineage>
</organism>
<dbReference type="Pfam" id="PF01757">
    <property type="entry name" value="Acyl_transf_3"/>
    <property type="match status" value="1"/>
</dbReference>
<evidence type="ECO:0000256" key="1">
    <source>
        <dbReference type="SAM" id="Phobius"/>
    </source>
</evidence>
<dbReference type="PANTHER" id="PTHR23028">
    <property type="entry name" value="ACETYLTRANSFERASE"/>
    <property type="match status" value="1"/>
</dbReference>
<dbReference type="GO" id="GO:0016746">
    <property type="term" value="F:acyltransferase activity"/>
    <property type="evidence" value="ECO:0007669"/>
    <property type="project" value="UniProtKB-KW"/>
</dbReference>
<proteinExistence type="predicted"/>
<protein>
    <submittedName>
        <fullName evidence="3">Acyltransferase</fullName>
    </submittedName>
</protein>
<reference evidence="3" key="1">
    <citation type="submission" date="2022-07" db="EMBL/GenBank/DDBJ databases">
        <title>Tahibacter sp., a new gammaproteobacterium isolated from the silt sample collected at pig farm.</title>
        <authorList>
            <person name="Chen H."/>
        </authorList>
    </citation>
    <scope>NUCLEOTIDE SEQUENCE</scope>
    <source>
        <strain evidence="3">P2K</strain>
    </source>
</reference>
<dbReference type="PANTHER" id="PTHR23028:SF53">
    <property type="entry name" value="ACYL_TRANSF_3 DOMAIN-CONTAINING PROTEIN"/>
    <property type="match status" value="1"/>
</dbReference>
<feature type="transmembrane region" description="Helical" evidence="1">
    <location>
        <begin position="130"/>
        <end position="154"/>
    </location>
</feature>
<feature type="transmembrane region" description="Helical" evidence="1">
    <location>
        <begin position="287"/>
        <end position="305"/>
    </location>
</feature>
<dbReference type="Proteomes" id="UP001165498">
    <property type="component" value="Unassembled WGS sequence"/>
</dbReference>